<reference evidence="9" key="1">
    <citation type="journal article" date="2020" name="Stud. Mycol.">
        <title>101 Dothideomycetes genomes: a test case for predicting lifestyles and emergence of pathogens.</title>
        <authorList>
            <person name="Haridas S."/>
            <person name="Albert R."/>
            <person name="Binder M."/>
            <person name="Bloem J."/>
            <person name="Labutti K."/>
            <person name="Salamov A."/>
            <person name="Andreopoulos B."/>
            <person name="Baker S."/>
            <person name="Barry K."/>
            <person name="Bills G."/>
            <person name="Bluhm B."/>
            <person name="Cannon C."/>
            <person name="Castanera R."/>
            <person name="Culley D."/>
            <person name="Daum C."/>
            <person name="Ezra D."/>
            <person name="Gonzalez J."/>
            <person name="Henrissat B."/>
            <person name="Kuo A."/>
            <person name="Liang C."/>
            <person name="Lipzen A."/>
            <person name="Lutzoni F."/>
            <person name="Magnuson J."/>
            <person name="Mondo S."/>
            <person name="Nolan M."/>
            <person name="Ohm R."/>
            <person name="Pangilinan J."/>
            <person name="Park H.-J."/>
            <person name="Ramirez L."/>
            <person name="Alfaro M."/>
            <person name="Sun H."/>
            <person name="Tritt A."/>
            <person name="Yoshinaga Y."/>
            <person name="Zwiers L.-H."/>
            <person name="Turgeon B."/>
            <person name="Goodwin S."/>
            <person name="Spatafora J."/>
            <person name="Crous P."/>
            <person name="Grigoriev I."/>
        </authorList>
    </citation>
    <scope>NUCLEOTIDE SEQUENCE</scope>
    <source>
        <strain evidence="9">CBS 480.64</strain>
    </source>
</reference>
<dbReference type="EMBL" id="MU005959">
    <property type="protein sequence ID" value="KAF2863776.1"/>
    <property type="molecule type" value="Genomic_DNA"/>
</dbReference>
<name>A0A6A7C879_9PEZI</name>
<dbReference type="SUPFAM" id="SSF53335">
    <property type="entry name" value="S-adenosyl-L-methionine-dependent methyltransferases"/>
    <property type="match status" value="1"/>
</dbReference>
<comment type="function">
    <text evidence="7">Arginine methyltransferase involved in the assembly or stability of mitochondrial NADH:ubiquinone oxidoreductase complex (complex I).</text>
</comment>
<keyword evidence="3 7" id="KW-0489">Methyltransferase</keyword>
<comment type="catalytic activity">
    <reaction evidence="6 7">
        <text>L-arginyl-[protein] + 2 S-adenosyl-L-methionine = N(omega),N(omega)'-dimethyl-L-arginyl-[protein] + 2 S-adenosyl-L-homocysteine + 2 H(+)</text>
        <dbReference type="Rhea" id="RHEA:48108"/>
        <dbReference type="Rhea" id="RHEA-COMP:10532"/>
        <dbReference type="Rhea" id="RHEA-COMP:11992"/>
        <dbReference type="ChEBI" id="CHEBI:15378"/>
        <dbReference type="ChEBI" id="CHEBI:29965"/>
        <dbReference type="ChEBI" id="CHEBI:57856"/>
        <dbReference type="ChEBI" id="CHEBI:59789"/>
        <dbReference type="ChEBI" id="CHEBI:88221"/>
        <dbReference type="EC" id="2.1.1.320"/>
    </reaction>
</comment>
<dbReference type="InterPro" id="IPR038375">
    <property type="entry name" value="NDUFAF7_sf"/>
</dbReference>
<evidence type="ECO:0000256" key="2">
    <source>
        <dbReference type="ARBA" id="ARBA00005891"/>
    </source>
</evidence>
<gene>
    <name evidence="9" type="ORF">K470DRAFT_254668</name>
</gene>
<keyword evidence="10" id="KW-1185">Reference proteome</keyword>
<accession>A0A6A7C879</accession>
<keyword evidence="4 7" id="KW-0808">Transferase</keyword>
<dbReference type="AlphaFoldDB" id="A0A6A7C879"/>
<feature type="region of interest" description="Disordered" evidence="8">
    <location>
        <begin position="64"/>
        <end position="89"/>
    </location>
</feature>
<dbReference type="PANTHER" id="PTHR12049">
    <property type="entry name" value="PROTEIN ARGININE METHYLTRANSFERASE NDUFAF7, MITOCHONDRIAL"/>
    <property type="match status" value="1"/>
</dbReference>
<evidence type="ECO:0000313" key="10">
    <source>
        <dbReference type="Proteomes" id="UP000799421"/>
    </source>
</evidence>
<evidence type="ECO:0000256" key="6">
    <source>
        <dbReference type="ARBA" id="ARBA00048612"/>
    </source>
</evidence>
<dbReference type="OrthoDB" id="5595109at2759"/>
<dbReference type="GO" id="GO:0032259">
    <property type="term" value="P:methylation"/>
    <property type="evidence" value="ECO:0007669"/>
    <property type="project" value="UniProtKB-KW"/>
</dbReference>
<dbReference type="InterPro" id="IPR003788">
    <property type="entry name" value="NDUFAF7"/>
</dbReference>
<dbReference type="Proteomes" id="UP000799421">
    <property type="component" value="Unassembled WGS sequence"/>
</dbReference>
<protein>
    <recommendedName>
        <fullName evidence="7">Protein arginine methyltransferase NDUFAF7</fullName>
        <ecNumber evidence="7">2.1.1.320</ecNumber>
    </recommendedName>
</protein>
<sequence length="496" mass="54428">MARMLSTSHVYHPSNCRACVEHQKFPSAADLRITDPPAAPPLTSMNSLRRARWKAHLTSTPYRSIPLQRRNAHHPAPSEPQDIPSTKPRNLTTTLKSAIHLTGPISVAAYMRQCLTSDLGGYYSSSTLPNGIIGSDGDFVTSPELTSVFGELLGIWFVAVWMTQARPNKIDFVELGPGKGTLINDVLGTVARFPLGNSVERAWLVEASPTLRRVQAEVLTRGIEEIGDGVWEGVSRQLPNVKVRWVEDLRFVERTAATPFVLAHEFFDALPIHVFQAGRRKDDKGGRDASHEWREMLVSPTRPGSGDEFELTLSKTATPHSSYLPTTSERYTALRNTPGATIEVSPESQRIVGDLAAWIGKAGAGAALIVDYGPDDTIPCNSLRGIRNHKMVSPFRDPGTTDISADVDFLALAETAKKGGKVNVLGPVTQARFLLEMGLRERVEQVLRMGDPDRKVEKACKRLVDLGPNGMGKLYKFMAIMPQSERQSMVGFGGEL</sequence>
<dbReference type="EC" id="2.1.1.320" evidence="7"/>
<dbReference type="InterPro" id="IPR029063">
    <property type="entry name" value="SAM-dependent_MTases_sf"/>
</dbReference>
<dbReference type="GO" id="GO:0005739">
    <property type="term" value="C:mitochondrion"/>
    <property type="evidence" value="ECO:0007669"/>
    <property type="project" value="UniProtKB-SubCell"/>
</dbReference>
<evidence type="ECO:0000256" key="8">
    <source>
        <dbReference type="SAM" id="MobiDB-lite"/>
    </source>
</evidence>
<dbReference type="GO" id="GO:0032981">
    <property type="term" value="P:mitochondrial respiratory chain complex I assembly"/>
    <property type="evidence" value="ECO:0007669"/>
    <property type="project" value="TreeGrafter"/>
</dbReference>
<comment type="similarity">
    <text evidence="2 7">Belongs to the NDUFAF7 family.</text>
</comment>
<dbReference type="Gene3D" id="3.40.50.12710">
    <property type="match status" value="1"/>
</dbReference>
<evidence type="ECO:0000256" key="4">
    <source>
        <dbReference type="ARBA" id="ARBA00022679"/>
    </source>
</evidence>
<evidence type="ECO:0000256" key="5">
    <source>
        <dbReference type="ARBA" id="ARBA00023128"/>
    </source>
</evidence>
<evidence type="ECO:0000256" key="3">
    <source>
        <dbReference type="ARBA" id="ARBA00022603"/>
    </source>
</evidence>
<evidence type="ECO:0000313" key="9">
    <source>
        <dbReference type="EMBL" id="KAF2863776.1"/>
    </source>
</evidence>
<proteinExistence type="inferred from homology"/>
<dbReference type="Pfam" id="PF02636">
    <property type="entry name" value="Methyltransf_28"/>
    <property type="match status" value="1"/>
</dbReference>
<keyword evidence="5 7" id="KW-0496">Mitochondrion</keyword>
<comment type="subcellular location">
    <subcellularLocation>
        <location evidence="1 7">Mitochondrion</location>
    </subcellularLocation>
</comment>
<dbReference type="GO" id="GO:0035243">
    <property type="term" value="F:protein-arginine omega-N symmetric methyltransferase activity"/>
    <property type="evidence" value="ECO:0007669"/>
    <property type="project" value="UniProtKB-EC"/>
</dbReference>
<evidence type="ECO:0000256" key="1">
    <source>
        <dbReference type="ARBA" id="ARBA00004173"/>
    </source>
</evidence>
<evidence type="ECO:0000256" key="7">
    <source>
        <dbReference type="RuleBase" id="RU364114"/>
    </source>
</evidence>
<dbReference type="PANTHER" id="PTHR12049:SF7">
    <property type="entry name" value="PROTEIN ARGININE METHYLTRANSFERASE NDUFAF7, MITOCHONDRIAL"/>
    <property type="match status" value="1"/>
</dbReference>
<organism evidence="9 10">
    <name type="scientific">Piedraia hortae CBS 480.64</name>
    <dbReference type="NCBI Taxonomy" id="1314780"/>
    <lineage>
        <taxon>Eukaryota</taxon>
        <taxon>Fungi</taxon>
        <taxon>Dikarya</taxon>
        <taxon>Ascomycota</taxon>
        <taxon>Pezizomycotina</taxon>
        <taxon>Dothideomycetes</taxon>
        <taxon>Dothideomycetidae</taxon>
        <taxon>Capnodiales</taxon>
        <taxon>Piedraiaceae</taxon>
        <taxon>Piedraia</taxon>
    </lineage>
</organism>